<dbReference type="PANTHER" id="PTHR43391">
    <property type="entry name" value="RETINOL DEHYDROGENASE-RELATED"/>
    <property type="match status" value="1"/>
</dbReference>
<dbReference type="InterPro" id="IPR036291">
    <property type="entry name" value="NAD(P)-bd_dom_sf"/>
</dbReference>
<dbReference type="PRINTS" id="PR00080">
    <property type="entry name" value="SDRFAMILY"/>
</dbReference>
<feature type="non-terminal residue" evidence="7">
    <location>
        <position position="1"/>
    </location>
</feature>
<comment type="similarity">
    <text evidence="2 4">Belongs to the short-chain dehydrogenases/reductases (SDR) family.</text>
</comment>
<evidence type="ECO:0000313" key="8">
    <source>
        <dbReference type="Proteomes" id="UP000000763"/>
    </source>
</evidence>
<proteinExistence type="inferred from homology"/>
<keyword evidence="5" id="KW-0812">Transmembrane</keyword>
<sequence length="393" mass="43760">LSLCQTCVLATLLCSDTCLKLKTIEEKIGRGCRGGRKEGRKKATMVDLVNGVLNWVATPAMVASLLLFYPPYYLFKTVHSFLSYLFPDDLARKVVLITGASSGIGEQLAYNYALNRASLVLVARREWSLRKVADQAFELGAPDVIILPGDVANPEDCKRFVQTAIDHYGRLDHLVCNAGIASVGAFQEIPDVTNYSSQFDVNFWGSVQSTFEALPHLKRSRGRIVVTASATGWNPVPRMTFYNAANAALINFYETLRTELGSQVGITIVTPGWIESEMSKGKFLKDHGEMEVDQEMRDAQIGLFPVEYAKNCAKAMVQAVRQGKRCLTVPPWFSTMYLWRVFAPEVVEFCYRLLYMHRHGGSQADAPSKKMAEAGGKKLLYPTSLRSDDIKDE</sequence>
<feature type="transmembrane region" description="Helical" evidence="5">
    <location>
        <begin position="52"/>
        <end position="75"/>
    </location>
</feature>
<evidence type="ECO:0000256" key="3">
    <source>
        <dbReference type="ARBA" id="ARBA00023002"/>
    </source>
</evidence>
<dbReference type="Proteomes" id="UP000000763">
    <property type="component" value="Chromosome 12"/>
</dbReference>
<comment type="subcellular location">
    <subcellularLocation>
        <location evidence="1">Membrane</location>
        <topology evidence="1">Single-pass type II membrane protein</topology>
    </subcellularLocation>
</comment>
<gene>
    <name evidence="7" type="ordered locus">Os12g0464400</name>
</gene>
<evidence type="ECO:0000256" key="4">
    <source>
        <dbReference type="RuleBase" id="RU000363"/>
    </source>
</evidence>
<dbReference type="InterPro" id="IPR002347">
    <property type="entry name" value="SDR_fam"/>
</dbReference>
<dbReference type="InterPro" id="IPR057326">
    <property type="entry name" value="KR_dom"/>
</dbReference>
<accession>Q0INF6</accession>
<dbReference type="PRINTS" id="PR00081">
    <property type="entry name" value="GDHRDH"/>
</dbReference>
<dbReference type="EMBL" id="AP008218">
    <property type="protein sequence ID" value="BAF29759.1"/>
    <property type="molecule type" value="Genomic_DNA"/>
</dbReference>
<evidence type="ECO:0000313" key="7">
    <source>
        <dbReference type="EMBL" id="BAF29759.1"/>
    </source>
</evidence>
<feature type="domain" description="Ketoreductase" evidence="6">
    <location>
        <begin position="93"/>
        <end position="276"/>
    </location>
</feature>
<dbReference type="AlphaFoldDB" id="Q0INF6"/>
<organism evidence="7 8">
    <name type="scientific">Oryza sativa subsp. japonica</name>
    <name type="common">Rice</name>
    <dbReference type="NCBI Taxonomy" id="39947"/>
    <lineage>
        <taxon>Eukaryota</taxon>
        <taxon>Viridiplantae</taxon>
        <taxon>Streptophyta</taxon>
        <taxon>Embryophyta</taxon>
        <taxon>Tracheophyta</taxon>
        <taxon>Spermatophyta</taxon>
        <taxon>Magnoliopsida</taxon>
        <taxon>Liliopsida</taxon>
        <taxon>Poales</taxon>
        <taxon>Poaceae</taxon>
        <taxon>BOP clade</taxon>
        <taxon>Oryzoideae</taxon>
        <taxon>Oryzeae</taxon>
        <taxon>Oryzinae</taxon>
        <taxon>Oryza</taxon>
        <taxon>Oryza sativa</taxon>
    </lineage>
</organism>
<reference evidence="7 8" key="1">
    <citation type="journal article" date="2005" name="Nature">
        <title>The map-based sequence of the rice genome.</title>
        <authorList>
            <consortium name="International rice genome sequencing project (IRGSP)"/>
            <person name="Matsumoto T."/>
            <person name="Wu J."/>
            <person name="Kanamori H."/>
            <person name="Katayose Y."/>
            <person name="Fujisawa M."/>
            <person name="Namiki N."/>
            <person name="Mizuno H."/>
            <person name="Yamamoto K."/>
            <person name="Antonio B.A."/>
            <person name="Baba T."/>
            <person name="Sakata K."/>
            <person name="Nagamura Y."/>
            <person name="Aoki H."/>
            <person name="Arikawa K."/>
            <person name="Arita K."/>
            <person name="Bito T."/>
            <person name="Chiden Y."/>
            <person name="Fujitsuka N."/>
            <person name="Fukunaka R."/>
            <person name="Hamada M."/>
            <person name="Harada C."/>
            <person name="Hayashi A."/>
            <person name="Hijishita S."/>
            <person name="Honda M."/>
            <person name="Hosokawa S."/>
            <person name="Ichikawa Y."/>
            <person name="Idonuma A."/>
            <person name="Iijima M."/>
            <person name="Ikeda M."/>
            <person name="Ikeno M."/>
            <person name="Ito K."/>
            <person name="Ito S."/>
            <person name="Ito T."/>
            <person name="Ito Y."/>
            <person name="Ito Y."/>
            <person name="Iwabuchi A."/>
            <person name="Kamiya K."/>
            <person name="Karasawa W."/>
            <person name="Kurita K."/>
            <person name="Katagiri S."/>
            <person name="Kikuta A."/>
            <person name="Kobayashi H."/>
            <person name="Kobayashi N."/>
            <person name="Machita K."/>
            <person name="Maehara T."/>
            <person name="Masukawa M."/>
            <person name="Mizubayashi T."/>
            <person name="Mukai Y."/>
            <person name="Nagasaki H."/>
            <person name="Nagata Y."/>
            <person name="Naito S."/>
            <person name="Nakashima M."/>
            <person name="Nakama Y."/>
            <person name="Nakamichi Y."/>
            <person name="Nakamura M."/>
            <person name="Meguro A."/>
            <person name="Negishi M."/>
            <person name="Ohta I."/>
            <person name="Ohta T."/>
            <person name="Okamoto M."/>
            <person name="Ono N."/>
            <person name="Saji S."/>
            <person name="Sakaguchi M."/>
            <person name="Sakai K."/>
            <person name="Shibata M."/>
            <person name="Shimokawa T."/>
            <person name="Song J."/>
            <person name="Takazaki Y."/>
            <person name="Terasawa K."/>
            <person name="Tsugane M."/>
            <person name="Tsuji K."/>
            <person name="Ueda S."/>
            <person name="Waki K."/>
            <person name="Yamagata H."/>
            <person name="Yamamoto M."/>
            <person name="Yamamoto S."/>
            <person name="Yamane H."/>
            <person name="Yoshiki S."/>
            <person name="Yoshihara R."/>
            <person name="Yukawa K."/>
            <person name="Zhong H."/>
            <person name="Yano M."/>
            <person name="Yuan Q."/>
            <person name="Ouyang S."/>
            <person name="Liu J."/>
            <person name="Jones K.M."/>
            <person name="Gansberger K."/>
            <person name="Moffat K."/>
            <person name="Hill J."/>
            <person name="Bera J."/>
            <person name="Fadrosh D."/>
            <person name="Jin S."/>
            <person name="Johri S."/>
            <person name="Kim M."/>
            <person name="Overton L."/>
            <person name="Reardon M."/>
            <person name="Tsitrin T."/>
            <person name="Vuong H."/>
            <person name="Weaver B."/>
            <person name="Ciecko A."/>
            <person name="Tallon L."/>
            <person name="Jackson J."/>
            <person name="Pai G."/>
            <person name="Aken S.V."/>
            <person name="Utterback T."/>
            <person name="Reidmuller S."/>
            <person name="Feldblyum T."/>
            <person name="Hsiao J."/>
            <person name="Zismann V."/>
            <person name="Iobst S."/>
            <person name="de Vazeille A.R."/>
            <person name="Buell C.R."/>
            <person name="Ying K."/>
            <person name="Li Y."/>
            <person name="Lu T."/>
            <person name="Huang Y."/>
            <person name="Zhao Q."/>
            <person name="Feng Q."/>
            <person name="Zhang L."/>
            <person name="Zhu J."/>
            <person name="Weng Q."/>
            <person name="Mu J."/>
            <person name="Lu Y."/>
            <person name="Fan D."/>
            <person name="Liu Y."/>
            <person name="Guan J."/>
            <person name="Zhang Y."/>
            <person name="Yu S."/>
            <person name="Liu X."/>
            <person name="Zhang Y."/>
            <person name="Hong G."/>
            <person name="Han B."/>
            <person name="Choisne N."/>
            <person name="Demange N."/>
            <person name="Orjeda G."/>
            <person name="Samain S."/>
            <person name="Cattolico L."/>
            <person name="Pelletier E."/>
            <person name="Couloux A."/>
            <person name="Segurens B."/>
            <person name="Wincker P."/>
            <person name="D'Hont A."/>
            <person name="Scarpelli C."/>
            <person name="Weissenbach J."/>
            <person name="Salanoubat M."/>
            <person name="Quetier F."/>
            <person name="Yu Y."/>
            <person name="Kim H.R."/>
            <person name="Rambo T."/>
            <person name="Currie J."/>
            <person name="Collura K."/>
            <person name="Luo M."/>
            <person name="Yang T."/>
            <person name="Ammiraju J.S.S."/>
            <person name="Engler F."/>
            <person name="Soderlund C."/>
            <person name="Wing R.A."/>
            <person name="Palmer L.E."/>
            <person name="de la Bastide M."/>
            <person name="Spiegel L."/>
            <person name="Nascimento L."/>
            <person name="Zutavern T."/>
            <person name="O'Shaughnessy A."/>
            <person name="Dike S."/>
            <person name="Dedhia N."/>
            <person name="Preston R."/>
            <person name="Balija V."/>
            <person name="McCombie W.R."/>
            <person name="Chow T."/>
            <person name="Chen H."/>
            <person name="Chung M."/>
            <person name="Chen C."/>
            <person name="Shaw J."/>
            <person name="Wu H."/>
            <person name="Hsiao K."/>
            <person name="Chao Y."/>
            <person name="Chu M."/>
            <person name="Cheng C."/>
            <person name="Hour A."/>
            <person name="Lee P."/>
            <person name="Lin S."/>
            <person name="Lin Y."/>
            <person name="Liou J."/>
            <person name="Liu S."/>
            <person name="Hsing Y."/>
            <person name="Raghuvanshi S."/>
            <person name="Mohanty A."/>
            <person name="Bharti A.K."/>
            <person name="Gaur A."/>
            <person name="Gupta V."/>
            <person name="Kumar D."/>
            <person name="Ravi V."/>
            <person name="Vij S."/>
            <person name="Kapur A."/>
            <person name="Khurana P."/>
            <person name="Khurana P."/>
            <person name="Khurana J.P."/>
            <person name="Tyagi A.K."/>
            <person name="Gaikwad K."/>
            <person name="Singh A."/>
            <person name="Dalal V."/>
            <person name="Srivastava S."/>
            <person name="Dixit A."/>
            <person name="Pal A.K."/>
            <person name="Ghazi I.A."/>
            <person name="Yadav M."/>
            <person name="Pandit A."/>
            <person name="Bhargava A."/>
            <person name="Sureshbabu K."/>
            <person name="Batra K."/>
            <person name="Sharma T.R."/>
            <person name="Mohapatra T."/>
            <person name="Singh N.K."/>
            <person name="Messing J."/>
            <person name="Nelson A.B."/>
            <person name="Fuks G."/>
            <person name="Kavchok S."/>
            <person name="Keizer G."/>
            <person name="Linton E."/>
            <person name="Llaca V."/>
            <person name="Song R."/>
            <person name="Tanyolac B."/>
            <person name="Young S."/>
            <person name="Ho-Il K."/>
            <person name="Hahn J.H."/>
            <person name="Sangsakoo G."/>
            <person name="Vanavichit A."/>
            <person name="de Mattos Luiz.A.T."/>
            <person name="Zimmer P.D."/>
            <person name="Malone G."/>
            <person name="Dellagostin O."/>
            <person name="de Oliveira A.C."/>
            <person name="Bevan M."/>
            <person name="Bancroft I."/>
            <person name="Minx P."/>
            <person name="Cordum H."/>
            <person name="Wilson R."/>
            <person name="Cheng Z."/>
            <person name="Jin W."/>
            <person name="Jiang J."/>
            <person name="Leong S.A."/>
            <person name="Iwama H."/>
            <person name="Gojobori T."/>
            <person name="Itoh T."/>
            <person name="Niimura Y."/>
            <person name="Fujii Y."/>
            <person name="Habara T."/>
            <person name="Sakai H."/>
            <person name="Sato Y."/>
            <person name="Wilson G."/>
            <person name="Kumar K."/>
            <person name="McCouch S."/>
            <person name="Juretic N."/>
            <person name="Hoen D."/>
            <person name="Wright S."/>
            <person name="Bruskiewich R."/>
            <person name="Bureau T."/>
            <person name="Miyao A."/>
            <person name="Hirochika H."/>
            <person name="Nishikawa T."/>
            <person name="Kadowaki K."/>
            <person name="Sugiura M."/>
            <person name="Burr B."/>
            <person name="Sasaki T."/>
        </authorList>
    </citation>
    <scope>NUCLEOTIDE SEQUENCE [LARGE SCALE GENOMIC DNA]</scope>
    <source>
        <strain evidence="8">cv. Nipponbare</strain>
    </source>
</reference>
<dbReference type="Pfam" id="PF00106">
    <property type="entry name" value="adh_short"/>
    <property type="match status" value="1"/>
</dbReference>
<dbReference type="GO" id="GO:0016020">
    <property type="term" value="C:membrane"/>
    <property type="evidence" value="ECO:0007669"/>
    <property type="project" value="UniProtKB-SubCell"/>
</dbReference>
<name>Q0INF6_ORYSJ</name>
<dbReference type="Gene3D" id="3.40.50.720">
    <property type="entry name" value="NAD(P)-binding Rossmann-like Domain"/>
    <property type="match status" value="1"/>
</dbReference>
<protein>
    <submittedName>
        <fullName evidence="7">Os12g0464400 protein</fullName>
    </submittedName>
</protein>
<dbReference type="SMART" id="SM00822">
    <property type="entry name" value="PKS_KR"/>
    <property type="match status" value="1"/>
</dbReference>
<evidence type="ECO:0000256" key="5">
    <source>
        <dbReference type="SAM" id="Phobius"/>
    </source>
</evidence>
<evidence type="ECO:0000256" key="1">
    <source>
        <dbReference type="ARBA" id="ARBA00004606"/>
    </source>
</evidence>
<dbReference type="PANTHER" id="PTHR43391:SF54">
    <property type="entry name" value="OS12G0464400 PROTEIN"/>
    <property type="match status" value="1"/>
</dbReference>
<dbReference type="GO" id="GO:0016491">
    <property type="term" value="F:oxidoreductase activity"/>
    <property type="evidence" value="ECO:0007669"/>
    <property type="project" value="UniProtKB-KW"/>
</dbReference>
<dbReference type="KEGG" id="dosa:Os12g0464400"/>
<reference evidence="8" key="2">
    <citation type="journal article" date="2008" name="Nucleic Acids Res.">
        <title>The rice annotation project database (RAP-DB): 2008 update.</title>
        <authorList>
            <consortium name="The rice annotation project (RAP)"/>
        </authorList>
    </citation>
    <scope>GENOME REANNOTATION</scope>
    <source>
        <strain evidence="8">cv. Nipponbare</strain>
    </source>
</reference>
<evidence type="ECO:0000259" key="6">
    <source>
        <dbReference type="SMART" id="SM00822"/>
    </source>
</evidence>
<keyword evidence="5" id="KW-0472">Membrane</keyword>
<dbReference type="SUPFAM" id="SSF51735">
    <property type="entry name" value="NAD(P)-binding Rossmann-fold domains"/>
    <property type="match status" value="1"/>
</dbReference>
<evidence type="ECO:0000256" key="2">
    <source>
        <dbReference type="ARBA" id="ARBA00006484"/>
    </source>
</evidence>
<keyword evidence="5" id="KW-1133">Transmembrane helix</keyword>
<keyword evidence="3" id="KW-0560">Oxidoreductase</keyword>